<dbReference type="Gene3D" id="3.30.450.30">
    <property type="entry name" value="Dynein light chain 2a, cytoplasmic"/>
    <property type="match status" value="1"/>
</dbReference>
<dbReference type="PANTHER" id="PTHR36222:SF1">
    <property type="entry name" value="SERINE PROTEASE INHIBITOR RV3364C"/>
    <property type="match status" value="1"/>
</dbReference>
<dbReference type="Pfam" id="PF03259">
    <property type="entry name" value="Robl_LC7"/>
    <property type="match status" value="1"/>
</dbReference>
<dbReference type="PANTHER" id="PTHR36222">
    <property type="entry name" value="SERINE PROTEASE INHIBITOR RV3364C"/>
    <property type="match status" value="1"/>
</dbReference>
<protein>
    <submittedName>
        <fullName evidence="2">Putative regulator of Ras-like GTPase activity (Roadblock/LC7/MglB family)</fullName>
    </submittedName>
</protein>
<feature type="domain" description="Roadblock/LAMTOR2" evidence="1">
    <location>
        <begin position="8"/>
        <end position="98"/>
    </location>
</feature>
<sequence length="136" mass="14338">MVATDNLTRLLDDLVTRVDGADLAMVLSPDGLPLAASNQVDDELGEQVASVTAGLHALAVATGRQTETGTVRQIIVQMRRAYLFIATTRGGAILTVRFDGEVEVGDVAYEVALFAGQAHHHLPVYLEPAPPHPAAG</sequence>
<dbReference type="RefSeq" id="WP_121156312.1">
    <property type="nucleotide sequence ID" value="NZ_RBKT01000001.1"/>
</dbReference>
<evidence type="ECO:0000259" key="1">
    <source>
        <dbReference type="SMART" id="SM00960"/>
    </source>
</evidence>
<evidence type="ECO:0000313" key="2">
    <source>
        <dbReference type="EMBL" id="RKR87554.1"/>
    </source>
</evidence>
<gene>
    <name evidence="2" type="ORF">BDK92_1833</name>
</gene>
<dbReference type="SUPFAM" id="SSF103196">
    <property type="entry name" value="Roadblock/LC7 domain"/>
    <property type="match status" value="1"/>
</dbReference>
<organism evidence="2 3">
    <name type="scientific">Micromonospora pisi</name>
    <dbReference type="NCBI Taxonomy" id="589240"/>
    <lineage>
        <taxon>Bacteria</taxon>
        <taxon>Bacillati</taxon>
        <taxon>Actinomycetota</taxon>
        <taxon>Actinomycetes</taxon>
        <taxon>Micromonosporales</taxon>
        <taxon>Micromonosporaceae</taxon>
        <taxon>Micromonospora</taxon>
    </lineage>
</organism>
<dbReference type="AlphaFoldDB" id="A0A495JGP4"/>
<keyword evidence="3" id="KW-1185">Reference proteome</keyword>
<dbReference type="InterPro" id="IPR004942">
    <property type="entry name" value="Roadblock/LAMTOR2_dom"/>
</dbReference>
<dbReference type="Proteomes" id="UP000277671">
    <property type="component" value="Unassembled WGS sequence"/>
</dbReference>
<dbReference type="EMBL" id="RBKT01000001">
    <property type="protein sequence ID" value="RKR87554.1"/>
    <property type="molecule type" value="Genomic_DNA"/>
</dbReference>
<proteinExistence type="predicted"/>
<dbReference type="OrthoDB" id="4568655at2"/>
<accession>A0A495JGP4</accession>
<dbReference type="InterPro" id="IPR053141">
    <property type="entry name" value="Mycobact_SerProt_Inhib_Rv3364c"/>
</dbReference>
<dbReference type="SMART" id="SM00960">
    <property type="entry name" value="Robl_LC7"/>
    <property type="match status" value="1"/>
</dbReference>
<name>A0A495JGP4_9ACTN</name>
<reference evidence="2 3" key="1">
    <citation type="submission" date="2018-10" db="EMBL/GenBank/DDBJ databases">
        <title>Sequencing the genomes of 1000 actinobacteria strains.</title>
        <authorList>
            <person name="Klenk H.-P."/>
        </authorList>
    </citation>
    <scope>NUCLEOTIDE SEQUENCE [LARGE SCALE GENOMIC DNA]</scope>
    <source>
        <strain evidence="2 3">DSM 45175</strain>
    </source>
</reference>
<comment type="caution">
    <text evidence="2">The sequence shown here is derived from an EMBL/GenBank/DDBJ whole genome shotgun (WGS) entry which is preliminary data.</text>
</comment>
<evidence type="ECO:0000313" key="3">
    <source>
        <dbReference type="Proteomes" id="UP000277671"/>
    </source>
</evidence>